<dbReference type="PANTHER" id="PTHR12042:SF21">
    <property type="entry name" value="ALPHA1,4-GALACTOSYLTRANSFERASE 1-RELATED"/>
    <property type="match status" value="1"/>
</dbReference>
<dbReference type="OrthoDB" id="7843114at2759"/>
<dbReference type="Proteomes" id="UP000007801">
    <property type="component" value="Unassembled WGS sequence"/>
</dbReference>
<sequence length="405" mass="45924">MKVPRVLAIGSSLLLVFGVIMTFNWMISRSLVYKMSGAAHRKHADLKNAIKRTSKPHPKRKKTTVQGKTRKLKQPVLKKQPRVTFDKLNSKNESGKSYLSLLDILKAKNQPKHGKNIFFLQTTGVQKEETLQLIKLTAREACAIESAALHNPGLTVFVLFAGATHRMYSGNPWIRSLNFYKNIRLRRLNLLRYAAGTPIEKWIKLGKIYKSKYIFPHASDLLRYLTLYKYGGIYLDLDVVVLRSLEKMPPNFTGAETSKSLACGVMKMSSTGEGHQIAALCLQDLQANFNANNWGSIGPAVITRVAKKTCNTTRIQAMIDKPSHCKGLTVFDAKAFYAIPWRQWMDFFRSSSLNKTLKATSNSYVIHVWNKFSKFQRLRAREITAYTKYARTNCPRAFAAAGDFF</sequence>
<dbReference type="PANTHER" id="PTHR12042">
    <property type="entry name" value="LACTOSYLCERAMIDE 4-ALPHA-GALACTOSYLTRANSFERASE ALPHA- 1,4-GALACTOSYLTRANSFERASE"/>
    <property type="match status" value="1"/>
</dbReference>
<dbReference type="InterPro" id="IPR051981">
    <property type="entry name" value="Glycosyltransf_32"/>
</dbReference>
<proteinExistence type="inferred from homology"/>
<keyword evidence="8" id="KW-0812">Transmembrane</keyword>
<evidence type="ECO:0000256" key="2">
    <source>
        <dbReference type="ARBA" id="ARBA00009003"/>
    </source>
</evidence>
<reference evidence="10 11" key="1">
    <citation type="journal article" date="2007" name="Nature">
        <title>Evolution of genes and genomes on the Drosophila phylogeny.</title>
        <authorList>
            <consortium name="Drosophila 12 Genomes Consortium"/>
            <person name="Clark A.G."/>
            <person name="Eisen M.B."/>
            <person name="Smith D.R."/>
            <person name="Bergman C.M."/>
            <person name="Oliver B."/>
            <person name="Markow T.A."/>
            <person name="Kaufman T.C."/>
            <person name="Kellis M."/>
            <person name="Gelbart W."/>
            <person name="Iyer V.N."/>
            <person name="Pollard D.A."/>
            <person name="Sackton T.B."/>
            <person name="Larracuente A.M."/>
            <person name="Singh N.D."/>
            <person name="Abad J.P."/>
            <person name="Abt D.N."/>
            <person name="Adryan B."/>
            <person name="Aguade M."/>
            <person name="Akashi H."/>
            <person name="Anderson W.W."/>
            <person name="Aquadro C.F."/>
            <person name="Ardell D.H."/>
            <person name="Arguello R."/>
            <person name="Artieri C.G."/>
            <person name="Barbash D.A."/>
            <person name="Barker D."/>
            <person name="Barsanti P."/>
            <person name="Batterham P."/>
            <person name="Batzoglou S."/>
            <person name="Begun D."/>
            <person name="Bhutkar A."/>
            <person name="Blanco E."/>
            <person name="Bosak S.A."/>
            <person name="Bradley R.K."/>
            <person name="Brand A.D."/>
            <person name="Brent M.R."/>
            <person name="Brooks A.N."/>
            <person name="Brown R.H."/>
            <person name="Butlin R.K."/>
            <person name="Caggese C."/>
            <person name="Calvi B.R."/>
            <person name="Bernardo de Carvalho A."/>
            <person name="Caspi A."/>
            <person name="Castrezana S."/>
            <person name="Celniker S.E."/>
            <person name="Chang J.L."/>
            <person name="Chapple C."/>
            <person name="Chatterji S."/>
            <person name="Chinwalla A."/>
            <person name="Civetta A."/>
            <person name="Clifton S.W."/>
            <person name="Comeron J.M."/>
            <person name="Costello J.C."/>
            <person name="Coyne J.A."/>
            <person name="Daub J."/>
            <person name="David R.G."/>
            <person name="Delcher A.L."/>
            <person name="Delehaunty K."/>
            <person name="Do C.B."/>
            <person name="Ebling H."/>
            <person name="Edwards K."/>
            <person name="Eickbush T."/>
            <person name="Evans J.D."/>
            <person name="Filipski A."/>
            <person name="Findeiss S."/>
            <person name="Freyhult E."/>
            <person name="Fulton L."/>
            <person name="Fulton R."/>
            <person name="Garcia A.C."/>
            <person name="Gardiner A."/>
            <person name="Garfield D.A."/>
            <person name="Garvin B.E."/>
            <person name="Gibson G."/>
            <person name="Gilbert D."/>
            <person name="Gnerre S."/>
            <person name="Godfrey J."/>
            <person name="Good R."/>
            <person name="Gotea V."/>
            <person name="Gravely B."/>
            <person name="Greenberg A.J."/>
            <person name="Griffiths-Jones S."/>
            <person name="Gross S."/>
            <person name="Guigo R."/>
            <person name="Gustafson E.A."/>
            <person name="Haerty W."/>
            <person name="Hahn M.W."/>
            <person name="Halligan D.L."/>
            <person name="Halpern A.L."/>
            <person name="Halter G.M."/>
            <person name="Han M.V."/>
            <person name="Heger A."/>
            <person name="Hillier L."/>
            <person name="Hinrichs A.S."/>
            <person name="Holmes I."/>
            <person name="Hoskins R.A."/>
            <person name="Hubisz M.J."/>
            <person name="Hultmark D."/>
            <person name="Huntley M.A."/>
            <person name="Jaffe D.B."/>
            <person name="Jagadeeshan S."/>
            <person name="Jeck W.R."/>
            <person name="Johnson J."/>
            <person name="Jones C.D."/>
            <person name="Jordan W.C."/>
            <person name="Karpen G.H."/>
            <person name="Kataoka E."/>
            <person name="Keightley P.D."/>
            <person name="Kheradpour P."/>
            <person name="Kirkness E.F."/>
            <person name="Koerich L.B."/>
            <person name="Kristiansen K."/>
            <person name="Kudrna D."/>
            <person name="Kulathinal R.J."/>
            <person name="Kumar S."/>
            <person name="Kwok R."/>
            <person name="Lander E."/>
            <person name="Langley C.H."/>
            <person name="Lapoint R."/>
            <person name="Lazzaro B.P."/>
            <person name="Lee S.J."/>
            <person name="Levesque L."/>
            <person name="Li R."/>
            <person name="Lin C.F."/>
            <person name="Lin M.F."/>
            <person name="Lindblad-Toh K."/>
            <person name="Llopart A."/>
            <person name="Long M."/>
            <person name="Low L."/>
            <person name="Lozovsky E."/>
            <person name="Lu J."/>
            <person name="Luo M."/>
            <person name="Machado C.A."/>
            <person name="Makalowski W."/>
            <person name="Marzo M."/>
            <person name="Matsuda M."/>
            <person name="Matzkin L."/>
            <person name="McAllister B."/>
            <person name="McBride C.S."/>
            <person name="McKernan B."/>
            <person name="McKernan K."/>
            <person name="Mendez-Lago M."/>
            <person name="Minx P."/>
            <person name="Mollenhauer M.U."/>
            <person name="Montooth K."/>
            <person name="Mount S.M."/>
            <person name="Mu X."/>
            <person name="Myers E."/>
            <person name="Negre B."/>
            <person name="Newfeld S."/>
            <person name="Nielsen R."/>
            <person name="Noor M.A."/>
            <person name="O'Grady P."/>
            <person name="Pachter L."/>
            <person name="Papaceit M."/>
            <person name="Parisi M.J."/>
            <person name="Parisi M."/>
            <person name="Parts L."/>
            <person name="Pedersen J.S."/>
            <person name="Pesole G."/>
            <person name="Phillippy A.M."/>
            <person name="Ponting C.P."/>
            <person name="Pop M."/>
            <person name="Porcelli D."/>
            <person name="Powell J.R."/>
            <person name="Prohaska S."/>
            <person name="Pruitt K."/>
            <person name="Puig M."/>
            <person name="Quesneville H."/>
            <person name="Ram K.R."/>
            <person name="Rand D."/>
            <person name="Rasmussen M.D."/>
            <person name="Reed L.K."/>
            <person name="Reenan R."/>
            <person name="Reily A."/>
            <person name="Remington K.A."/>
            <person name="Rieger T.T."/>
            <person name="Ritchie M.G."/>
            <person name="Robin C."/>
            <person name="Rogers Y.H."/>
            <person name="Rohde C."/>
            <person name="Rozas J."/>
            <person name="Rubenfield M.J."/>
            <person name="Ruiz A."/>
            <person name="Russo S."/>
            <person name="Salzberg S.L."/>
            <person name="Sanchez-Gracia A."/>
            <person name="Saranga D.J."/>
            <person name="Sato H."/>
            <person name="Schaeffer S.W."/>
            <person name="Schatz M.C."/>
            <person name="Schlenke T."/>
            <person name="Schwartz R."/>
            <person name="Segarra C."/>
            <person name="Singh R.S."/>
            <person name="Sirot L."/>
            <person name="Sirota M."/>
            <person name="Sisneros N.B."/>
            <person name="Smith C.D."/>
            <person name="Smith T.F."/>
            <person name="Spieth J."/>
            <person name="Stage D.E."/>
            <person name="Stark A."/>
            <person name="Stephan W."/>
            <person name="Strausberg R.L."/>
            <person name="Strempel S."/>
            <person name="Sturgill D."/>
            <person name="Sutton G."/>
            <person name="Sutton G.G."/>
            <person name="Tao W."/>
            <person name="Teichmann S."/>
            <person name="Tobari Y.N."/>
            <person name="Tomimura Y."/>
            <person name="Tsolas J.M."/>
            <person name="Valente V.L."/>
            <person name="Venter E."/>
            <person name="Venter J.C."/>
            <person name="Vicario S."/>
            <person name="Vieira F.G."/>
            <person name="Vilella A.J."/>
            <person name="Villasante A."/>
            <person name="Walenz B."/>
            <person name="Wang J."/>
            <person name="Wasserman M."/>
            <person name="Watts T."/>
            <person name="Wilson D."/>
            <person name="Wilson R.K."/>
            <person name="Wing R.A."/>
            <person name="Wolfner M.F."/>
            <person name="Wong A."/>
            <person name="Wong G.K."/>
            <person name="Wu C.I."/>
            <person name="Wu G."/>
            <person name="Yamamoto D."/>
            <person name="Yang H.P."/>
            <person name="Yang S.P."/>
            <person name="Yorke J.A."/>
            <person name="Yoshida K."/>
            <person name="Zdobnov E."/>
            <person name="Zhang P."/>
            <person name="Zhang Y."/>
            <person name="Zimin A.V."/>
            <person name="Baldwin J."/>
            <person name="Abdouelleil A."/>
            <person name="Abdulkadir J."/>
            <person name="Abebe A."/>
            <person name="Abera B."/>
            <person name="Abreu J."/>
            <person name="Acer S.C."/>
            <person name="Aftuck L."/>
            <person name="Alexander A."/>
            <person name="An P."/>
            <person name="Anderson E."/>
            <person name="Anderson S."/>
            <person name="Arachi H."/>
            <person name="Azer M."/>
            <person name="Bachantsang P."/>
            <person name="Barry A."/>
            <person name="Bayul T."/>
            <person name="Berlin A."/>
            <person name="Bessette D."/>
            <person name="Bloom T."/>
            <person name="Blye J."/>
            <person name="Boguslavskiy L."/>
            <person name="Bonnet C."/>
            <person name="Boukhgalter B."/>
            <person name="Bourzgui I."/>
            <person name="Brown A."/>
            <person name="Cahill P."/>
            <person name="Channer S."/>
            <person name="Cheshatsang Y."/>
            <person name="Chuda L."/>
            <person name="Citroen M."/>
            <person name="Collymore A."/>
            <person name="Cooke P."/>
            <person name="Costello M."/>
            <person name="D'Aco K."/>
            <person name="Daza R."/>
            <person name="De Haan G."/>
            <person name="DeGray S."/>
            <person name="DeMaso C."/>
            <person name="Dhargay N."/>
            <person name="Dooley K."/>
            <person name="Dooley E."/>
            <person name="Doricent M."/>
            <person name="Dorje P."/>
            <person name="Dorjee K."/>
            <person name="Dupes A."/>
            <person name="Elong R."/>
            <person name="Falk J."/>
            <person name="Farina A."/>
            <person name="Faro S."/>
            <person name="Ferguson D."/>
            <person name="Fisher S."/>
            <person name="Foley C.D."/>
            <person name="Franke A."/>
            <person name="Friedrich D."/>
            <person name="Gadbois L."/>
            <person name="Gearin G."/>
            <person name="Gearin C.R."/>
            <person name="Giannoukos G."/>
            <person name="Goode T."/>
            <person name="Graham J."/>
            <person name="Grandbois E."/>
            <person name="Grewal S."/>
            <person name="Gyaltsen K."/>
            <person name="Hafez N."/>
            <person name="Hagos B."/>
            <person name="Hall J."/>
            <person name="Henson C."/>
            <person name="Hollinger A."/>
            <person name="Honan T."/>
            <person name="Huard M.D."/>
            <person name="Hughes L."/>
            <person name="Hurhula B."/>
            <person name="Husby M.E."/>
            <person name="Kamat A."/>
            <person name="Kanga B."/>
            <person name="Kashin S."/>
            <person name="Khazanovich D."/>
            <person name="Kisner P."/>
            <person name="Lance K."/>
            <person name="Lara M."/>
            <person name="Lee W."/>
            <person name="Lennon N."/>
            <person name="Letendre F."/>
            <person name="LeVine R."/>
            <person name="Lipovsky A."/>
            <person name="Liu X."/>
            <person name="Liu J."/>
            <person name="Liu S."/>
            <person name="Lokyitsang T."/>
            <person name="Lokyitsang Y."/>
            <person name="Lubonja R."/>
            <person name="Lui A."/>
            <person name="MacDonald P."/>
            <person name="Magnisalis V."/>
            <person name="Maru K."/>
            <person name="Matthews C."/>
            <person name="McCusker W."/>
            <person name="McDonough S."/>
            <person name="Mehta T."/>
            <person name="Meldrim J."/>
            <person name="Meneus L."/>
            <person name="Mihai O."/>
            <person name="Mihalev A."/>
            <person name="Mihova T."/>
            <person name="Mittelman R."/>
            <person name="Mlenga V."/>
            <person name="Montmayeur A."/>
            <person name="Mulrain L."/>
            <person name="Navidi A."/>
            <person name="Naylor J."/>
            <person name="Negash T."/>
            <person name="Nguyen T."/>
            <person name="Nguyen N."/>
            <person name="Nicol R."/>
            <person name="Norbu C."/>
            <person name="Norbu N."/>
            <person name="Novod N."/>
            <person name="O'Neill B."/>
            <person name="Osman S."/>
            <person name="Markiewicz E."/>
            <person name="Oyono O.L."/>
            <person name="Patti C."/>
            <person name="Phunkhang P."/>
            <person name="Pierre F."/>
            <person name="Priest M."/>
            <person name="Raghuraman S."/>
            <person name="Rege F."/>
            <person name="Reyes R."/>
            <person name="Rise C."/>
            <person name="Rogov P."/>
            <person name="Ross K."/>
            <person name="Ryan E."/>
            <person name="Settipalli S."/>
            <person name="Shea T."/>
            <person name="Sherpa N."/>
            <person name="Shi L."/>
            <person name="Shih D."/>
            <person name="Sparrow T."/>
            <person name="Spaulding J."/>
            <person name="Stalker J."/>
            <person name="Stange-Thomann N."/>
            <person name="Stavropoulos S."/>
            <person name="Stone C."/>
            <person name="Strader C."/>
            <person name="Tesfaye S."/>
            <person name="Thomson T."/>
            <person name="Thoulutsang Y."/>
            <person name="Thoulutsang D."/>
            <person name="Topham K."/>
            <person name="Topping I."/>
            <person name="Tsamla T."/>
            <person name="Vassiliev H."/>
            <person name="Vo A."/>
            <person name="Wangchuk T."/>
            <person name="Wangdi T."/>
            <person name="Weiand M."/>
            <person name="Wilkinson J."/>
            <person name="Wilson A."/>
            <person name="Yadav S."/>
            <person name="Young G."/>
            <person name="Yu Q."/>
            <person name="Zembek L."/>
            <person name="Zhong D."/>
            <person name="Zimmer A."/>
            <person name="Zwirko Z."/>
            <person name="Jaffe D.B."/>
            <person name="Alvarez P."/>
            <person name="Brockman W."/>
            <person name="Butler J."/>
            <person name="Chin C."/>
            <person name="Gnerre S."/>
            <person name="Grabherr M."/>
            <person name="Kleber M."/>
            <person name="Mauceli E."/>
            <person name="MacCallum I."/>
        </authorList>
    </citation>
    <scope>NUCLEOTIDE SEQUENCE [LARGE SCALE GENOMIC DNA]</scope>
    <source>
        <strain evidence="11">Tucson 14024-0371.13</strain>
    </source>
</reference>
<dbReference type="EMBL" id="CH902617">
    <property type="protein sequence ID" value="EDV42924.2"/>
    <property type="molecule type" value="Genomic_DNA"/>
</dbReference>
<dbReference type="GO" id="GO:0006679">
    <property type="term" value="P:glucosylceramide biosynthetic process"/>
    <property type="evidence" value="ECO:0007669"/>
    <property type="project" value="EnsemblMetazoa"/>
</dbReference>
<evidence type="ECO:0000256" key="7">
    <source>
        <dbReference type="SAM" id="MobiDB-lite"/>
    </source>
</evidence>
<evidence type="ECO:0000256" key="3">
    <source>
        <dbReference type="ARBA" id="ARBA00022676"/>
    </source>
</evidence>
<dbReference type="STRING" id="7217.B3LYK9"/>
<dbReference type="Pfam" id="PF04488">
    <property type="entry name" value="Gly_transf_sug"/>
    <property type="match status" value="1"/>
</dbReference>
<organism evidence="10 11">
    <name type="scientific">Drosophila ananassae</name>
    <name type="common">Fruit fly</name>
    <dbReference type="NCBI Taxonomy" id="7217"/>
    <lineage>
        <taxon>Eukaryota</taxon>
        <taxon>Metazoa</taxon>
        <taxon>Ecdysozoa</taxon>
        <taxon>Arthropoda</taxon>
        <taxon>Hexapoda</taxon>
        <taxon>Insecta</taxon>
        <taxon>Pterygota</taxon>
        <taxon>Neoptera</taxon>
        <taxon>Endopterygota</taxon>
        <taxon>Diptera</taxon>
        <taxon>Brachycera</taxon>
        <taxon>Muscomorpha</taxon>
        <taxon>Ephydroidea</taxon>
        <taxon>Drosophilidae</taxon>
        <taxon>Drosophila</taxon>
        <taxon>Sophophora</taxon>
    </lineage>
</organism>
<evidence type="ECO:0000256" key="5">
    <source>
        <dbReference type="ARBA" id="ARBA00023034"/>
    </source>
</evidence>
<dbReference type="FunCoup" id="B3LYK9">
    <property type="interactions" value="15"/>
</dbReference>
<gene>
    <name evidence="10" type="primary">Dana\GF16775</name>
    <name evidence="10" type="synonym">dana_GLEANR_18040</name>
    <name evidence="10" type="ORF">GF16775</name>
</gene>
<feature type="transmembrane region" description="Helical" evidence="8">
    <location>
        <begin position="6"/>
        <end position="27"/>
    </location>
</feature>
<dbReference type="InParanoid" id="B3LYK9"/>
<dbReference type="AlphaFoldDB" id="B3LYK9"/>
<dbReference type="HOGENOM" id="CLU_049512_0_1_1"/>
<comment type="similarity">
    <text evidence="2">Belongs to the glycosyltransferase 32 family.</text>
</comment>
<comment type="subcellular location">
    <subcellularLocation>
        <location evidence="1">Golgi apparatus membrane</location>
        <topology evidence="1">Single-pass type II membrane protein</topology>
    </subcellularLocation>
</comment>
<dbReference type="GO" id="GO:0000139">
    <property type="term" value="C:Golgi membrane"/>
    <property type="evidence" value="ECO:0007669"/>
    <property type="project" value="UniProtKB-SubCell"/>
</dbReference>
<dbReference type="Gene3D" id="3.90.550.20">
    <property type="match status" value="1"/>
</dbReference>
<dbReference type="InterPro" id="IPR007652">
    <property type="entry name" value="A1-4-GlycosylTfrase_dom"/>
</dbReference>
<keyword evidence="6 8" id="KW-0472">Membrane</keyword>
<protein>
    <recommendedName>
        <fullName evidence="9">Alpha 1,4-glycosyltransferase domain-containing protein</fullName>
    </recommendedName>
</protein>
<evidence type="ECO:0000256" key="8">
    <source>
        <dbReference type="SAM" id="Phobius"/>
    </source>
</evidence>
<accession>B3LYK9</accession>
<evidence type="ECO:0000256" key="4">
    <source>
        <dbReference type="ARBA" id="ARBA00022679"/>
    </source>
</evidence>
<dbReference type="Pfam" id="PF04572">
    <property type="entry name" value="Gb3_synth"/>
    <property type="match status" value="1"/>
</dbReference>
<keyword evidence="5" id="KW-0333">Golgi apparatus</keyword>
<feature type="domain" description="Alpha 1,4-glycosyltransferase" evidence="9">
    <location>
        <begin position="271"/>
        <end position="400"/>
    </location>
</feature>
<evidence type="ECO:0000256" key="1">
    <source>
        <dbReference type="ARBA" id="ARBA00004323"/>
    </source>
</evidence>
<dbReference type="InterPro" id="IPR007577">
    <property type="entry name" value="GlycoTrfase_DXD_sugar-bd_CS"/>
</dbReference>
<keyword evidence="3" id="KW-0328">Glycosyltransferase</keyword>
<feature type="region of interest" description="Disordered" evidence="7">
    <location>
        <begin position="51"/>
        <end position="71"/>
    </location>
</feature>
<keyword evidence="11" id="KW-1185">Reference proteome</keyword>
<dbReference type="SUPFAM" id="SSF53448">
    <property type="entry name" value="Nucleotide-diphospho-sugar transferases"/>
    <property type="match status" value="1"/>
</dbReference>
<evidence type="ECO:0000313" key="10">
    <source>
        <dbReference type="EMBL" id="EDV42924.2"/>
    </source>
</evidence>
<evidence type="ECO:0000259" key="9">
    <source>
        <dbReference type="Pfam" id="PF04572"/>
    </source>
</evidence>
<dbReference type="GO" id="GO:0035248">
    <property type="term" value="F:alpha-1,4-N-acetylgalactosaminyltransferase activity"/>
    <property type="evidence" value="ECO:0007669"/>
    <property type="project" value="EnsemblMetazoa"/>
</dbReference>
<dbReference type="GeneID" id="6499569"/>
<dbReference type="KEGG" id="dan:6499569"/>
<name>B3LYK9_DROAN</name>
<dbReference type="eggNOG" id="KOG1928">
    <property type="taxonomic scope" value="Eukaryota"/>
</dbReference>
<keyword evidence="8" id="KW-1133">Transmembrane helix</keyword>
<dbReference type="InterPro" id="IPR029044">
    <property type="entry name" value="Nucleotide-diphossugar_trans"/>
</dbReference>
<evidence type="ECO:0000313" key="11">
    <source>
        <dbReference type="Proteomes" id="UP000007801"/>
    </source>
</evidence>
<evidence type="ECO:0000256" key="6">
    <source>
        <dbReference type="ARBA" id="ARBA00023136"/>
    </source>
</evidence>
<keyword evidence="4" id="KW-0808">Transferase</keyword>